<feature type="coiled-coil region" evidence="3">
    <location>
        <begin position="204"/>
        <end position="231"/>
    </location>
</feature>
<dbReference type="OrthoDB" id="9780660at2"/>
<dbReference type="PANTHER" id="PTHR33434">
    <property type="entry name" value="DEGV DOMAIN-CONTAINING PROTEIN DR_1986-RELATED"/>
    <property type="match status" value="1"/>
</dbReference>
<comment type="function">
    <text evidence="1">May bind long-chain fatty acids, such as palmitate, and may play a role in lipid transport or fatty acid metabolism.</text>
</comment>
<dbReference type="EMBL" id="RJVG01000001">
    <property type="protein sequence ID" value="ROR31954.1"/>
    <property type="molecule type" value="Genomic_DNA"/>
</dbReference>
<dbReference type="Gene3D" id="2.20.28.50">
    <property type="entry name" value="degv family protein"/>
    <property type="match status" value="1"/>
</dbReference>
<keyword evidence="3" id="KW-0175">Coiled coil</keyword>
<dbReference type="Gene3D" id="3.40.50.10440">
    <property type="entry name" value="Dihydroxyacetone kinase, domain 1"/>
    <property type="match status" value="1"/>
</dbReference>
<comment type="caution">
    <text evidence="4">The sequence shown here is derived from an EMBL/GenBank/DDBJ whole genome shotgun (WGS) entry which is preliminary data.</text>
</comment>
<accession>A0A3N1XZC9</accession>
<dbReference type="InterPro" id="IPR050270">
    <property type="entry name" value="DegV_domain_contain"/>
</dbReference>
<keyword evidence="2" id="KW-0446">Lipid-binding</keyword>
<dbReference type="PROSITE" id="PS51482">
    <property type="entry name" value="DEGV"/>
    <property type="match status" value="1"/>
</dbReference>
<dbReference type="InterPro" id="IPR003797">
    <property type="entry name" value="DegV"/>
</dbReference>
<gene>
    <name evidence="4" type="ORF">EDD66_101576</name>
</gene>
<proteinExistence type="predicted"/>
<dbReference type="SUPFAM" id="SSF82549">
    <property type="entry name" value="DAK1/DegV-like"/>
    <property type="match status" value="1"/>
</dbReference>
<dbReference type="NCBIfam" id="TIGR00762">
    <property type="entry name" value="DegV"/>
    <property type="match status" value="1"/>
</dbReference>
<evidence type="ECO:0000313" key="4">
    <source>
        <dbReference type="EMBL" id="ROR31954.1"/>
    </source>
</evidence>
<keyword evidence="5" id="KW-1185">Reference proteome</keyword>
<evidence type="ECO:0000313" key="5">
    <source>
        <dbReference type="Proteomes" id="UP000273083"/>
    </source>
</evidence>
<reference evidence="4 5" key="1">
    <citation type="submission" date="2018-11" db="EMBL/GenBank/DDBJ databases">
        <title>Genomic Encyclopedia of Type Strains, Phase IV (KMG-IV): sequencing the most valuable type-strain genomes for metagenomic binning, comparative biology and taxonomic classification.</title>
        <authorList>
            <person name="Goeker M."/>
        </authorList>
    </citation>
    <scope>NUCLEOTIDE SEQUENCE [LARGE SCALE GENOMIC DNA]</scope>
    <source>
        <strain evidence="4 5">DSM 26537</strain>
    </source>
</reference>
<organism evidence="4 5">
    <name type="scientific">Mobilisporobacter senegalensis</name>
    <dbReference type="NCBI Taxonomy" id="1329262"/>
    <lineage>
        <taxon>Bacteria</taxon>
        <taxon>Bacillati</taxon>
        <taxon>Bacillota</taxon>
        <taxon>Clostridia</taxon>
        <taxon>Lachnospirales</taxon>
        <taxon>Lachnospiraceae</taxon>
        <taxon>Mobilisporobacter</taxon>
    </lineage>
</organism>
<evidence type="ECO:0000256" key="3">
    <source>
        <dbReference type="SAM" id="Coils"/>
    </source>
</evidence>
<dbReference type="AlphaFoldDB" id="A0A3N1XZC9"/>
<dbReference type="PANTHER" id="PTHR33434:SF3">
    <property type="entry name" value="DEGV DOMAIN-CONTAINING PROTEIN YITS"/>
    <property type="match status" value="1"/>
</dbReference>
<protein>
    <submittedName>
        <fullName evidence="4">DegV family protein with EDD domain</fullName>
    </submittedName>
</protein>
<dbReference type="GO" id="GO:0008289">
    <property type="term" value="F:lipid binding"/>
    <property type="evidence" value="ECO:0007669"/>
    <property type="project" value="UniProtKB-KW"/>
</dbReference>
<evidence type="ECO:0000256" key="2">
    <source>
        <dbReference type="ARBA" id="ARBA00023121"/>
    </source>
</evidence>
<dbReference type="Pfam" id="PF02645">
    <property type="entry name" value="DegV"/>
    <property type="match status" value="1"/>
</dbReference>
<sequence>MNDFVITTDTTSDLPASYVKDYHIEILPLYYNLEGVIYGGDVKLPPEEFYAKMRSGQMPTTMAVNPETAKETFKKYLDQGMDILHIGFSSALSGSFNSTMIAANELKDDYPDRKIILVDSLCASLGEGLLVHKAILLKKAGKTLEEIASWVEENKLHICHLFTVDDLFHLQRGGRVSKTTAIIGTMINVKPILHVNDEGKLIPLQNVRGRKKSLTTLVDNMEKQINGYEEQNDIIFISHGDSLADAEYVASLIKDRFGIHSFLIDYVSPTVGAHSGPGTIALFFMGNKR</sequence>
<dbReference type="Gene3D" id="3.30.1180.10">
    <property type="match status" value="1"/>
</dbReference>
<name>A0A3N1XZC9_9FIRM</name>
<evidence type="ECO:0000256" key="1">
    <source>
        <dbReference type="ARBA" id="ARBA00003238"/>
    </source>
</evidence>
<dbReference type="RefSeq" id="WP_123608036.1">
    <property type="nucleotide sequence ID" value="NZ_RJVG01000001.1"/>
</dbReference>
<dbReference type="InterPro" id="IPR043168">
    <property type="entry name" value="DegV_C"/>
</dbReference>
<dbReference type="Proteomes" id="UP000273083">
    <property type="component" value="Unassembled WGS sequence"/>
</dbReference>